<dbReference type="AlphaFoldDB" id="A0A498IQ00"/>
<dbReference type="PANTHER" id="PTHR44378">
    <property type="entry name" value="ACYL-ACTIVATING ENZYME 17, PEROXISOMAL-RELATED"/>
    <property type="match status" value="1"/>
</dbReference>
<proteinExistence type="predicted"/>
<keyword evidence="2" id="KW-1185">Reference proteome</keyword>
<gene>
    <name evidence="1" type="ORF">DVH24_042108</name>
</gene>
<evidence type="ECO:0000313" key="2">
    <source>
        <dbReference type="Proteomes" id="UP000290289"/>
    </source>
</evidence>
<dbReference type="EMBL" id="RDQH01000337">
    <property type="protein sequence ID" value="RXH85340.1"/>
    <property type="molecule type" value="Genomic_DNA"/>
</dbReference>
<sequence>MNTEKMDLTIKVCRSFSSTGEASSVDDDLWLASRTYYRPVIECCWGTELASSYIMGSLLQPQAFGAFSTKSMKTGFVIFDEHGIPYPEEQACVGEVSLFPLLTGVADRLPNAAHEKVYFKGMPIYNGTVRLELHVFQYLNLLICLNMNLSMFLNRLQLRRYGDIVKRTVGGSIPLIDILEPLHMLKCELKFVQFSHSDYGLVNES</sequence>
<reference evidence="1 2" key="1">
    <citation type="submission" date="2018-10" db="EMBL/GenBank/DDBJ databases">
        <title>A high-quality apple genome assembly.</title>
        <authorList>
            <person name="Hu J."/>
        </authorList>
    </citation>
    <scope>NUCLEOTIDE SEQUENCE [LARGE SCALE GENOMIC DNA]</scope>
    <source>
        <strain evidence="2">cv. HFTH1</strain>
        <tissue evidence="1">Young leaf</tissue>
    </source>
</reference>
<evidence type="ECO:0000313" key="1">
    <source>
        <dbReference type="EMBL" id="RXH85340.1"/>
    </source>
</evidence>
<dbReference type="STRING" id="3750.A0A498IQ00"/>
<name>A0A498IQ00_MALDO</name>
<dbReference type="Proteomes" id="UP000290289">
    <property type="component" value="Chromosome 11"/>
</dbReference>
<comment type="caution">
    <text evidence="1">The sequence shown here is derived from an EMBL/GenBank/DDBJ whole genome shotgun (WGS) entry which is preliminary data.</text>
</comment>
<accession>A0A498IQ00</accession>
<organism evidence="1 2">
    <name type="scientific">Malus domestica</name>
    <name type="common">Apple</name>
    <name type="synonym">Pyrus malus</name>
    <dbReference type="NCBI Taxonomy" id="3750"/>
    <lineage>
        <taxon>Eukaryota</taxon>
        <taxon>Viridiplantae</taxon>
        <taxon>Streptophyta</taxon>
        <taxon>Embryophyta</taxon>
        <taxon>Tracheophyta</taxon>
        <taxon>Spermatophyta</taxon>
        <taxon>Magnoliopsida</taxon>
        <taxon>eudicotyledons</taxon>
        <taxon>Gunneridae</taxon>
        <taxon>Pentapetalae</taxon>
        <taxon>rosids</taxon>
        <taxon>fabids</taxon>
        <taxon>Rosales</taxon>
        <taxon>Rosaceae</taxon>
        <taxon>Amygdaloideae</taxon>
        <taxon>Maleae</taxon>
        <taxon>Malus</taxon>
    </lineage>
</organism>
<protein>
    <submittedName>
        <fullName evidence="1">Uncharacterized protein</fullName>
    </submittedName>
</protein>
<dbReference type="PANTHER" id="PTHR44378:SF1">
    <property type="entry name" value="ACYL-ACTIVATING ENZYME 18, PEROXISOMAL-RELATED"/>
    <property type="match status" value="1"/>
</dbReference>